<dbReference type="RefSeq" id="XP_007316036.1">
    <property type="nucleotide sequence ID" value="XM_007315974.1"/>
</dbReference>
<reference evidence="1" key="1">
    <citation type="submission" date="2011-04" db="EMBL/GenBank/DDBJ databases">
        <title>Evolution of plant cell wall degrading machinery underlies the functional diversity of forest fungi.</title>
        <authorList>
            <consortium name="US DOE Joint Genome Institute (JGI-PGF)"/>
            <person name="Eastwood D.C."/>
            <person name="Floudas D."/>
            <person name="Binder M."/>
            <person name="Majcherczyk A."/>
            <person name="Schneider P."/>
            <person name="Aerts A."/>
            <person name="Asiegbu F.O."/>
            <person name="Baker S.E."/>
            <person name="Barry K."/>
            <person name="Bendiksby M."/>
            <person name="Blumentritt M."/>
            <person name="Coutinho P.M."/>
            <person name="Cullen D."/>
            <person name="Cullen D."/>
            <person name="Gathman A."/>
            <person name="Goodell B."/>
            <person name="Henrissat B."/>
            <person name="Ihrmark K."/>
            <person name="Kauserud H."/>
            <person name="Kohler A."/>
            <person name="LaButti K."/>
            <person name="Lapidus A."/>
            <person name="Lavin J.L."/>
            <person name="Lee Y.-H."/>
            <person name="Lindquist E."/>
            <person name="Lilly W."/>
            <person name="Lucas S."/>
            <person name="Morin E."/>
            <person name="Murat C."/>
            <person name="Oguiza J.A."/>
            <person name="Park J."/>
            <person name="Pisabarro A.G."/>
            <person name="Riley R."/>
            <person name="Rosling A."/>
            <person name="Salamov A."/>
            <person name="Schmidt O."/>
            <person name="Schmutz J."/>
            <person name="Skrede I."/>
            <person name="Stenlid J."/>
            <person name="Wiebenga A."/>
            <person name="Xie X."/>
            <person name="Kues U."/>
            <person name="Hibbett D.S."/>
            <person name="Hoffmeister D."/>
            <person name="Hogberg N."/>
            <person name="Martin F."/>
            <person name="Grigoriev I.V."/>
            <person name="Watkinson S.C."/>
        </authorList>
    </citation>
    <scope>NUCLEOTIDE SEQUENCE</scope>
    <source>
        <strain evidence="1">S7.9</strain>
    </source>
</reference>
<dbReference type="AlphaFoldDB" id="F8NMX0"/>
<protein>
    <submittedName>
        <fullName evidence="1">Uncharacterized protein</fullName>
    </submittedName>
</protein>
<name>F8NMX0_SERL9</name>
<accession>F8NMX0</accession>
<feature type="non-terminal residue" evidence="1">
    <location>
        <position position="86"/>
    </location>
</feature>
<dbReference type="Proteomes" id="UP000008064">
    <property type="component" value="Unassembled WGS sequence"/>
</dbReference>
<dbReference type="HOGENOM" id="CLU_2504067_0_0_1"/>
<dbReference type="EMBL" id="GL945431">
    <property type="protein sequence ID" value="EGO27945.1"/>
    <property type="molecule type" value="Genomic_DNA"/>
</dbReference>
<evidence type="ECO:0000313" key="1">
    <source>
        <dbReference type="EMBL" id="EGO27945.1"/>
    </source>
</evidence>
<dbReference type="KEGG" id="sla:SERLADRAFT_462261"/>
<organism>
    <name type="scientific">Serpula lacrymans var. lacrymans (strain S7.9)</name>
    <name type="common">Dry rot fungus</name>
    <dbReference type="NCBI Taxonomy" id="578457"/>
    <lineage>
        <taxon>Eukaryota</taxon>
        <taxon>Fungi</taxon>
        <taxon>Dikarya</taxon>
        <taxon>Basidiomycota</taxon>
        <taxon>Agaricomycotina</taxon>
        <taxon>Agaricomycetes</taxon>
        <taxon>Agaricomycetidae</taxon>
        <taxon>Boletales</taxon>
        <taxon>Coniophorineae</taxon>
        <taxon>Serpulaceae</taxon>
        <taxon>Serpula</taxon>
    </lineage>
</organism>
<gene>
    <name evidence="1" type="ORF">SERLADRAFT_462261</name>
</gene>
<proteinExistence type="predicted"/>
<sequence>MTDLEVSATVNGRWGTVASHFLVCLFERSRTKANIAYCTVRICSKKKPAKEAFCPLTFCFCFWRDGIHVQPLSSVATGRKFRRTLF</sequence>
<dbReference type="GeneID" id="18818341"/>